<feature type="region of interest" description="Disordered" evidence="2">
    <location>
        <begin position="666"/>
        <end position="704"/>
    </location>
</feature>
<feature type="compositionally biased region" description="Polar residues" evidence="2">
    <location>
        <begin position="519"/>
        <end position="531"/>
    </location>
</feature>
<feature type="compositionally biased region" description="Polar residues" evidence="2">
    <location>
        <begin position="494"/>
        <end position="505"/>
    </location>
</feature>
<feature type="region of interest" description="Disordered" evidence="2">
    <location>
        <begin position="98"/>
        <end position="152"/>
    </location>
</feature>
<feature type="region of interest" description="Disordered" evidence="2">
    <location>
        <begin position="373"/>
        <end position="547"/>
    </location>
</feature>
<feature type="region of interest" description="Disordered" evidence="2">
    <location>
        <begin position="173"/>
        <end position="200"/>
    </location>
</feature>
<evidence type="ECO:0000256" key="1">
    <source>
        <dbReference type="SAM" id="Coils"/>
    </source>
</evidence>
<feature type="region of interest" description="Disordered" evidence="2">
    <location>
        <begin position="309"/>
        <end position="330"/>
    </location>
</feature>
<sequence>MQPFGTSGHSRFSPFLLNNTERSAYGEPDTTIWAELVQRLEERLTSALSASSSPWWNMTTDIYPIEQEHQHQAHHPYQHQLHPSDTRAAATTQHAALFPDDARGETASGTTLRVQSRARSSSASSTSSSDSSSVPPVDVVGTAADPIKPTTLPVLRPDATRLRTHSWIVNHSDSMEDDSISPVNSLPSGSEGNKRLGPGAVVPRTPYARVPTESAFEMAYFLKNTGPNMPLKVGEPTSSDGAGAKRKTRHRSVFKILGGTKGRKSLAERVGTVEHHPDEVATTIFVPPEGVVQKVSSEGKKYLQIVTGNEPAGSQPYQTAPTKSNEPWKKRTSATLPEQFSSLGTDTFDTWLSTLGLQSFDQVVESVHQVPPELPRAEATEPKKLRQTSSASALDTISSSDRRSEYAIKLVQEPEEEAPNGTSVDAKDAPPSNLLTKRPASKADVATDIPPPNASTPKDIDDLPSQVARRLRERSSSERLSGQGLRRPSRERPQSQIILARSSSLADDVNGHNRVDSLMNRSDTASPSSERNALRGRSLDGLTRHGSREDKIRARKIRDLNRTRGIDAIVRKPLPSERLELEEVDRATATTCDHLERAKLIQQRRKEKASSVQNDLEARSPPSPHVAPPSQVPVPTPTSTTGYTPVSGTIAISPIVTVAEQRPLPRANKDVKKPARLVLRETSQHVSRPSAIAVRSSNSNARYSRDDSVLALASEQRFTRASRDELGGRTAHRARRASSLKFVPGVVETAGTSRMSHGTLRTPSAMSFTTSLGVASSEASRTSKVRSLEARVDALERQNKLLEAALQAVLKTSGEMKRCACEARREEERKRNEGGRVWSGGSALDVWLETRGV</sequence>
<dbReference type="Proteomes" id="UP000799776">
    <property type="component" value="Unassembled WGS sequence"/>
</dbReference>
<name>A0A9P4HQ39_9PEZI</name>
<feature type="compositionally biased region" description="Basic and acidic residues" evidence="2">
    <location>
        <begin position="375"/>
        <end position="384"/>
    </location>
</feature>
<feature type="region of interest" description="Disordered" evidence="2">
    <location>
        <begin position="601"/>
        <end position="645"/>
    </location>
</feature>
<feature type="compositionally biased region" description="Basic and acidic residues" evidence="2">
    <location>
        <begin position="667"/>
        <end position="683"/>
    </location>
</feature>
<gene>
    <name evidence="3" type="ORF">K490DRAFT_69296</name>
</gene>
<reference evidence="3" key="1">
    <citation type="journal article" date="2020" name="Stud. Mycol.">
        <title>101 Dothideomycetes genomes: a test case for predicting lifestyles and emergence of pathogens.</title>
        <authorList>
            <person name="Haridas S."/>
            <person name="Albert R."/>
            <person name="Binder M."/>
            <person name="Bloem J."/>
            <person name="Labutti K."/>
            <person name="Salamov A."/>
            <person name="Andreopoulos B."/>
            <person name="Baker S."/>
            <person name="Barry K."/>
            <person name="Bills G."/>
            <person name="Bluhm B."/>
            <person name="Cannon C."/>
            <person name="Castanera R."/>
            <person name="Culley D."/>
            <person name="Daum C."/>
            <person name="Ezra D."/>
            <person name="Gonzalez J."/>
            <person name="Henrissat B."/>
            <person name="Kuo A."/>
            <person name="Liang C."/>
            <person name="Lipzen A."/>
            <person name="Lutzoni F."/>
            <person name="Magnuson J."/>
            <person name="Mondo S."/>
            <person name="Nolan M."/>
            <person name="Ohm R."/>
            <person name="Pangilinan J."/>
            <person name="Park H.-J."/>
            <person name="Ramirez L."/>
            <person name="Alfaro M."/>
            <person name="Sun H."/>
            <person name="Tritt A."/>
            <person name="Yoshinaga Y."/>
            <person name="Zwiers L.-H."/>
            <person name="Turgeon B."/>
            <person name="Goodwin S."/>
            <person name="Spatafora J."/>
            <person name="Crous P."/>
            <person name="Grigoriev I."/>
        </authorList>
    </citation>
    <scope>NUCLEOTIDE SEQUENCE</scope>
    <source>
        <strain evidence="3">CBS 121410</strain>
    </source>
</reference>
<dbReference type="EMBL" id="ML978751">
    <property type="protein sequence ID" value="KAF2083903.1"/>
    <property type="molecule type" value="Genomic_DNA"/>
</dbReference>
<organism evidence="3 4">
    <name type="scientific">Saccharata proteae CBS 121410</name>
    <dbReference type="NCBI Taxonomy" id="1314787"/>
    <lineage>
        <taxon>Eukaryota</taxon>
        <taxon>Fungi</taxon>
        <taxon>Dikarya</taxon>
        <taxon>Ascomycota</taxon>
        <taxon>Pezizomycotina</taxon>
        <taxon>Dothideomycetes</taxon>
        <taxon>Dothideomycetes incertae sedis</taxon>
        <taxon>Botryosphaeriales</taxon>
        <taxon>Saccharataceae</taxon>
        <taxon>Saccharata</taxon>
    </lineage>
</organism>
<keyword evidence="1" id="KW-0175">Coiled coil</keyword>
<keyword evidence="4" id="KW-1185">Reference proteome</keyword>
<comment type="caution">
    <text evidence="3">The sequence shown here is derived from an EMBL/GenBank/DDBJ whole genome shotgun (WGS) entry which is preliminary data.</text>
</comment>
<feature type="compositionally biased region" description="Polar residues" evidence="2">
    <location>
        <begin position="181"/>
        <end position="191"/>
    </location>
</feature>
<evidence type="ECO:0000313" key="4">
    <source>
        <dbReference type="Proteomes" id="UP000799776"/>
    </source>
</evidence>
<feature type="compositionally biased region" description="Polar residues" evidence="2">
    <location>
        <begin position="315"/>
        <end position="325"/>
    </location>
</feature>
<feature type="compositionally biased region" description="Low complexity" evidence="2">
    <location>
        <begin position="117"/>
        <end position="140"/>
    </location>
</feature>
<evidence type="ECO:0000256" key="2">
    <source>
        <dbReference type="SAM" id="MobiDB-lite"/>
    </source>
</evidence>
<feature type="compositionally biased region" description="Low complexity" evidence="2">
    <location>
        <begin position="388"/>
        <end position="399"/>
    </location>
</feature>
<protein>
    <submittedName>
        <fullName evidence="3">Uncharacterized protein</fullName>
    </submittedName>
</protein>
<feature type="coiled-coil region" evidence="1">
    <location>
        <begin position="785"/>
        <end position="812"/>
    </location>
</feature>
<dbReference type="AlphaFoldDB" id="A0A9P4HQ39"/>
<proteinExistence type="predicted"/>
<dbReference type="OrthoDB" id="3832538at2759"/>
<evidence type="ECO:0000313" key="3">
    <source>
        <dbReference type="EMBL" id="KAF2083903.1"/>
    </source>
</evidence>
<feature type="compositionally biased region" description="Pro residues" evidence="2">
    <location>
        <begin position="621"/>
        <end position="636"/>
    </location>
</feature>
<accession>A0A9P4HQ39</accession>